<dbReference type="RefSeq" id="WP_343943729.1">
    <property type="nucleotide sequence ID" value="NZ_BAAAHP010000140.1"/>
</dbReference>
<comment type="caution">
    <text evidence="3">The sequence shown here is derived from an EMBL/GenBank/DDBJ whole genome shotgun (WGS) entry which is preliminary data.</text>
</comment>
<evidence type="ECO:0000259" key="2">
    <source>
        <dbReference type="Pfam" id="PF11716"/>
    </source>
</evidence>
<feature type="region of interest" description="Disordered" evidence="1">
    <location>
        <begin position="204"/>
        <end position="223"/>
    </location>
</feature>
<accession>A0ABP4BDX7</accession>
<dbReference type="SUPFAM" id="SSF109854">
    <property type="entry name" value="DinB/YfiT-like putative metalloenzymes"/>
    <property type="match status" value="1"/>
</dbReference>
<dbReference type="EMBL" id="BAAAHP010000140">
    <property type="protein sequence ID" value="GAA0947980.1"/>
    <property type="molecule type" value="Genomic_DNA"/>
</dbReference>
<dbReference type="Proteomes" id="UP001499967">
    <property type="component" value="Unassembled WGS sequence"/>
</dbReference>
<dbReference type="Gene3D" id="1.20.120.450">
    <property type="entry name" value="dinb family like domain"/>
    <property type="match status" value="1"/>
</dbReference>
<dbReference type="InterPro" id="IPR034660">
    <property type="entry name" value="DinB/YfiT-like"/>
</dbReference>
<dbReference type="InterPro" id="IPR024344">
    <property type="entry name" value="MDMPI_metal-binding"/>
</dbReference>
<organism evidence="3 4">
    <name type="scientific">Pseudonocardia zijingensis</name>
    <dbReference type="NCBI Taxonomy" id="153376"/>
    <lineage>
        <taxon>Bacteria</taxon>
        <taxon>Bacillati</taxon>
        <taxon>Actinomycetota</taxon>
        <taxon>Actinomycetes</taxon>
        <taxon>Pseudonocardiales</taxon>
        <taxon>Pseudonocardiaceae</taxon>
        <taxon>Pseudonocardia</taxon>
    </lineage>
</organism>
<evidence type="ECO:0000256" key="1">
    <source>
        <dbReference type="SAM" id="MobiDB-lite"/>
    </source>
</evidence>
<gene>
    <name evidence="3" type="ORF">GCM10009559_47400</name>
</gene>
<dbReference type="GO" id="GO:0016853">
    <property type="term" value="F:isomerase activity"/>
    <property type="evidence" value="ECO:0007669"/>
    <property type="project" value="UniProtKB-KW"/>
</dbReference>
<protein>
    <submittedName>
        <fullName evidence="3">Maleylpyruvate isomerase N-terminal domain-containing protein</fullName>
    </submittedName>
</protein>
<evidence type="ECO:0000313" key="4">
    <source>
        <dbReference type="Proteomes" id="UP001499967"/>
    </source>
</evidence>
<evidence type="ECO:0000313" key="3">
    <source>
        <dbReference type="EMBL" id="GAA0947980.1"/>
    </source>
</evidence>
<sequence length="223" mass="23240">MHVDHDAGRAGFLDGLAALRAVADALDADQLLATSRCRGWTVGDVLVHVHLGLQEMLLGAVSPTDRAPDVDAASYWRFPVGPQPAASPLGHVRFVRSMGAAYRCPTGIVANLHPTADAVAHRVADLPEGAVATQGHVMRSGDFLAAWALELAVHHLDLGAELTMPPPAPAALTLARGTVEELAGGPLPWPDETTVLIGTGRLAPDEEQAREAGPLAARLPVLG</sequence>
<keyword evidence="3" id="KW-0413">Isomerase</keyword>
<keyword evidence="4" id="KW-1185">Reference proteome</keyword>
<name>A0ABP4BDX7_9PSEU</name>
<dbReference type="Pfam" id="PF11716">
    <property type="entry name" value="MDMPI_N"/>
    <property type="match status" value="1"/>
</dbReference>
<proteinExistence type="predicted"/>
<feature type="domain" description="Mycothiol-dependent maleylpyruvate isomerase metal-binding" evidence="2">
    <location>
        <begin position="15"/>
        <end position="158"/>
    </location>
</feature>
<reference evidence="4" key="1">
    <citation type="journal article" date="2019" name="Int. J. Syst. Evol. Microbiol.">
        <title>The Global Catalogue of Microorganisms (GCM) 10K type strain sequencing project: providing services to taxonomists for standard genome sequencing and annotation.</title>
        <authorList>
            <consortium name="The Broad Institute Genomics Platform"/>
            <consortium name="The Broad Institute Genome Sequencing Center for Infectious Disease"/>
            <person name="Wu L."/>
            <person name="Ma J."/>
        </authorList>
    </citation>
    <scope>NUCLEOTIDE SEQUENCE [LARGE SCALE GENOMIC DNA]</scope>
    <source>
        <strain evidence="4">JCM 11117</strain>
    </source>
</reference>